<reference evidence="1" key="2">
    <citation type="journal article" date="2015" name="Data Brief">
        <title>Shoot transcriptome of the giant reed, Arundo donax.</title>
        <authorList>
            <person name="Barrero R.A."/>
            <person name="Guerrero F.D."/>
            <person name="Moolhuijzen P."/>
            <person name="Goolsby J.A."/>
            <person name="Tidwell J."/>
            <person name="Bellgard S.E."/>
            <person name="Bellgard M.I."/>
        </authorList>
    </citation>
    <scope>NUCLEOTIDE SEQUENCE</scope>
    <source>
        <tissue evidence="1">Shoot tissue taken approximately 20 cm above the soil surface</tissue>
    </source>
</reference>
<accession>A0A0A9AV64</accession>
<dbReference type="EMBL" id="GBRH01246908">
    <property type="protein sequence ID" value="JAD50987.1"/>
    <property type="molecule type" value="Transcribed_RNA"/>
</dbReference>
<organism evidence="1">
    <name type="scientific">Arundo donax</name>
    <name type="common">Giant reed</name>
    <name type="synonym">Donax arundinaceus</name>
    <dbReference type="NCBI Taxonomy" id="35708"/>
    <lineage>
        <taxon>Eukaryota</taxon>
        <taxon>Viridiplantae</taxon>
        <taxon>Streptophyta</taxon>
        <taxon>Embryophyta</taxon>
        <taxon>Tracheophyta</taxon>
        <taxon>Spermatophyta</taxon>
        <taxon>Magnoliopsida</taxon>
        <taxon>Liliopsida</taxon>
        <taxon>Poales</taxon>
        <taxon>Poaceae</taxon>
        <taxon>PACMAD clade</taxon>
        <taxon>Arundinoideae</taxon>
        <taxon>Arundineae</taxon>
        <taxon>Arundo</taxon>
    </lineage>
</organism>
<name>A0A0A9AV64_ARUDO</name>
<sequence length="18" mass="2147">MYYEGVWLTTLPCELTIN</sequence>
<reference evidence="1" key="1">
    <citation type="submission" date="2014-09" db="EMBL/GenBank/DDBJ databases">
        <authorList>
            <person name="Magalhaes I.L.F."/>
            <person name="Oliveira U."/>
            <person name="Santos F.R."/>
            <person name="Vidigal T.H.D.A."/>
            <person name="Brescovit A.D."/>
            <person name="Santos A.J."/>
        </authorList>
    </citation>
    <scope>NUCLEOTIDE SEQUENCE</scope>
    <source>
        <tissue evidence="1">Shoot tissue taken approximately 20 cm above the soil surface</tissue>
    </source>
</reference>
<protein>
    <submittedName>
        <fullName evidence="1">Uncharacterized protein</fullName>
    </submittedName>
</protein>
<proteinExistence type="predicted"/>
<dbReference type="AlphaFoldDB" id="A0A0A9AV64"/>
<evidence type="ECO:0000313" key="1">
    <source>
        <dbReference type="EMBL" id="JAD50987.1"/>
    </source>
</evidence>